<evidence type="ECO:0000256" key="10">
    <source>
        <dbReference type="SAM" id="MobiDB-lite"/>
    </source>
</evidence>
<keyword evidence="2 9" id="KW-1048">Host nucleus</keyword>
<dbReference type="GO" id="GO:0042025">
    <property type="term" value="C:host cell nucleus"/>
    <property type="evidence" value="ECO:0007669"/>
    <property type="project" value="UniProtKB-SubCell"/>
</dbReference>
<comment type="subcellular location">
    <molecule>Capsid scaffolding protein</molecule>
    <subcellularLocation>
        <location evidence="9">Host cytoplasm</location>
    </subcellularLocation>
</comment>
<feature type="compositionally biased region" description="Basic and acidic residues" evidence="10">
    <location>
        <begin position="286"/>
        <end position="305"/>
    </location>
</feature>
<evidence type="ECO:0000313" key="11">
    <source>
        <dbReference type="EMBL" id="CCE57080.1"/>
    </source>
</evidence>
<evidence type="ECO:0000256" key="5">
    <source>
        <dbReference type="ARBA" id="ARBA00022801"/>
    </source>
</evidence>
<evidence type="ECO:0000256" key="3">
    <source>
        <dbReference type="ARBA" id="ARBA00022612"/>
    </source>
</evidence>
<comment type="PTM">
    <text evidence="9">Capsid scaffolding protein: Capsid scaffolding protein is cleaved by assemblin after formation of the spherical procapsid. As a result, the capsid obtains its mature, icosahedral shape. Cleavages occur at two or more sites: release (R-site) and maturation (M-site).</text>
</comment>
<comment type="similarity">
    <text evidence="9">Belongs to the herpesviridae capsid scaffolding protein family.</text>
</comment>
<feature type="site" description="Cleavage; by assemblin; Release site" evidence="9">
    <location>
        <begin position="271"/>
        <end position="272"/>
    </location>
</feature>
<feature type="compositionally biased region" description="Basic and acidic residues" evidence="10">
    <location>
        <begin position="442"/>
        <end position="468"/>
    </location>
</feature>
<comment type="subcellular location">
    <molecule>Assembly protein</molecule>
    <subcellularLocation>
        <location evidence="9">Host nucleus</location>
    </subcellularLocation>
</comment>
<gene>
    <name evidence="11" type="primary">M80</name>
</gene>
<sequence>MTGDAARAPDAGSMIYVGGFLTLYDEDPQDERLRLPRDVVARELRRAAAGGPAVPLNINHDESSTVGTVRLFDAEAGLFCLGRLSSPAFLGIVEKAAGKSKLVARGPAKGLEADPVVEYLSAGFPALSLSSFSPDAVAAAAAAAAADTSENPGEEAEGQPRRQTTDSGGFFRHVSLCGLGRRRGTLAVYGRDRDWIVGRFAALTPDERAEIARVDDAALGGWDGDADPFGSDSYGLLASTVDDGYIAERLCRLRYDKRLLGLQSKETYVKASELPAEADDGPEPQSIRRDASRDSEERAAGREEMAQSSHGLTPAAVSVPGTANPAASAFPADCVYLSRDALMSILAAAAKQNAVPGALTSPQQALPQVPSYYGMPPDGVQYHLPPPPPPPPSHHRGGGGTFDPPLPHGGYGPPYHHPDAYRGGYHHPDRDPRGGVPYEGWYRPRYDPAGDDHPSYNNRRGDRYRADRPPQQQPLYRGERNRRRSPPDSDDDDDDDDEDLEAGERTGGKRTRQRGSADSGRKRRRRGAAPDDDGGDLSLPGERGYPKRTAGDHHQSAPPASRTDEFGEVRATLNEIRKDISQIRAAARAEGNGAREDAASVGSSDQKCAAPPPGATEMMASEPPAGGTVVARMALDPAVAAATGHTAGLLTAGKLVNASCEPTPMEVGEPSGGGTSRKGGEASMLEVNKRMFVSLLNKME</sequence>
<evidence type="ECO:0000256" key="9">
    <source>
        <dbReference type="HAMAP-Rule" id="MF_04008"/>
    </source>
</evidence>
<feature type="region of interest" description="Disordered" evidence="10">
    <location>
        <begin position="271"/>
        <end position="317"/>
    </location>
</feature>
<comment type="subunit">
    <molecule>Assemblin</molecule>
    <text evidence="9">Exists in a monomer-dimer equilibrium with the dimer being the active species.</text>
</comment>
<feature type="chain" id="PRO_5023516028" description="Capsid scaffolding protein" evidence="9">
    <location>
        <begin position="1"/>
        <end position="700"/>
    </location>
</feature>
<dbReference type="PRINTS" id="PR00236">
    <property type="entry name" value="HSVCAPSIDP40"/>
</dbReference>
<dbReference type="GO" id="GO:0039708">
    <property type="term" value="P:nuclear capsid assembly"/>
    <property type="evidence" value="ECO:0007669"/>
    <property type="project" value="UniProtKB-ARBA"/>
</dbReference>
<reference evidence="11 12" key="1">
    <citation type="journal article" date="2013" name="Virology">
        <title>The genome of murine cytomegalovirus is shaped by purifying selection and extensive recombination.</title>
        <authorList>
            <person name="Smith L.M."/>
            <person name="McWhorter A.R."/>
            <person name="Shellam G.R."/>
            <person name="Redwood A.J."/>
        </authorList>
    </citation>
    <scope>NUCLEOTIDE SEQUENCE [LARGE SCALE GENOMIC DNA]</scope>
    <source>
        <strain evidence="11">N1</strain>
    </source>
</reference>
<feature type="region of interest" description="Disordered" evidence="10">
    <location>
        <begin position="586"/>
        <end position="623"/>
    </location>
</feature>
<dbReference type="IntAct" id="H2A2B1">
    <property type="interactions" value="1"/>
</dbReference>
<comment type="function">
    <text evidence="9">Assembly protein: Plays a major role in capsid assembly. Acts as a scaffold protein by binding major capsid protein. Multimerizes in the nucleus such as major capsid protein forms the icosahedral T=16 capsid. Cleaved by assemblin after capsid completion. The cleavages products are evicted from the capsid before or during DNA packaging.</text>
</comment>
<keyword evidence="8 9" id="KW-1035">Host cytoplasm</keyword>
<feature type="active site" description="Charge relay system" evidence="9">
    <location>
        <position position="60"/>
    </location>
</feature>
<feature type="compositionally biased region" description="Basic and acidic residues" evidence="10">
    <location>
        <begin position="416"/>
        <end position="433"/>
    </location>
</feature>
<dbReference type="GO" id="GO:0006508">
    <property type="term" value="P:proteolysis"/>
    <property type="evidence" value="ECO:0007669"/>
    <property type="project" value="UniProtKB-KW"/>
</dbReference>
<evidence type="ECO:0000313" key="12">
    <source>
        <dbReference type="Proteomes" id="UP000122533"/>
    </source>
</evidence>
<keyword evidence="5 9" id="KW-0378">Hydrolase</keyword>
<feature type="region of interest" description="Disordered" evidence="10">
    <location>
        <begin position="661"/>
        <end position="683"/>
    </location>
</feature>
<evidence type="ECO:0000256" key="2">
    <source>
        <dbReference type="ARBA" id="ARBA00022562"/>
    </source>
</evidence>
<protein>
    <recommendedName>
        <fullName evidence="9">Capsid scaffolding protein</fullName>
    </recommendedName>
    <alternativeName>
        <fullName evidence="9">Protease precursor</fullName>
        <shortName evidence="9">pPR</shortName>
    </alternativeName>
    <component>
        <recommendedName>
            <fullName evidence="9">Assemblin</fullName>
            <ecNumber evidence="9">3.4.21.97</ecNumber>
        </recommendedName>
        <alternativeName>
            <fullName evidence="9">Protease</fullName>
            <shortName evidence="9">Pr</shortName>
        </alternativeName>
    </component>
    <component>
        <recommendedName>
            <fullName evidence="9">Assembly protein</fullName>
            <shortName evidence="9">AP</shortName>
        </recommendedName>
        <alternativeName>
            <fullName evidence="9">Capsid assembly protein</fullName>
        </alternativeName>
    </component>
</protein>
<dbReference type="EMBL" id="HE610454">
    <property type="protein sequence ID" value="CCE57080.1"/>
    <property type="molecule type" value="Genomic_DNA"/>
</dbReference>
<dbReference type="GO" id="GO:0004252">
    <property type="term" value="F:serine-type endopeptidase activity"/>
    <property type="evidence" value="ECO:0007669"/>
    <property type="project" value="UniProtKB-UniRule"/>
</dbReference>
<dbReference type="GO" id="GO:0030430">
    <property type="term" value="C:host cell cytoplasm"/>
    <property type="evidence" value="ECO:0007669"/>
    <property type="project" value="UniProtKB-SubCell"/>
</dbReference>
<feature type="region of interest" description="Disordered" evidence="10">
    <location>
        <begin position="143"/>
        <end position="168"/>
    </location>
</feature>
<feature type="compositionally biased region" description="Acidic residues" evidence="10">
    <location>
        <begin position="488"/>
        <end position="501"/>
    </location>
</feature>
<keyword evidence="7 9" id="KW-0118">Viral capsid assembly</keyword>
<comment type="caution">
    <text evidence="9">Lacks conserved residue(s) required for the propagation of feature annotation.</text>
</comment>
<dbReference type="EC" id="3.4.21.97" evidence="9"/>
<keyword evidence="3 9" id="KW-1188">Viral release from host cell</keyword>
<evidence type="ECO:0000256" key="1">
    <source>
        <dbReference type="ARBA" id="ARBA00022553"/>
    </source>
</evidence>
<evidence type="ECO:0000256" key="8">
    <source>
        <dbReference type="ARBA" id="ARBA00023200"/>
    </source>
</evidence>
<dbReference type="InterPro" id="IPR035443">
    <property type="entry name" value="Herpes_virus_sf"/>
</dbReference>
<dbReference type="SUPFAM" id="SSF50789">
    <property type="entry name" value="Herpes virus serine proteinase, assemblin"/>
    <property type="match status" value="1"/>
</dbReference>
<comment type="domain">
    <text evidence="9">Region of interaction between pPR and pAP is called Amino conserved domain (ACD). The region of interaction with major capsid protein is called carboxyl conserved domain (CCD).</text>
</comment>
<comment type="subunit">
    <molecule>Capsid scaffolding protein</molecule>
    <text evidence="9">Homomultimer. Interacts with major capsid protein.</text>
</comment>
<feature type="active site" description="Charge relay system" evidence="9">
    <location>
        <position position="128"/>
    </location>
</feature>
<dbReference type="Proteomes" id="UP000122533">
    <property type="component" value="Segment"/>
</dbReference>
<dbReference type="Gene3D" id="3.20.16.10">
    <property type="entry name" value="Herpesvirus/Caudovirus protease domain"/>
    <property type="match status" value="1"/>
</dbReference>
<comment type="catalytic activity">
    <reaction evidence="9">
        <text>Cleaves -Ala-|-Ser- and -Ala-|-Ala- bonds in the scaffold protein.</text>
        <dbReference type="EC" id="3.4.21.97"/>
    </reaction>
</comment>
<comment type="function">
    <text evidence="9">Capsid scaffolding protein: Acts as a scaffold protein by binding major capsid protein in the cytoplasm, inducing the nuclear localization of both proteins. Multimerizes in the nucleus such as major capsid protein forms the icosahedral T=16 capsid. Autocatalytic cleavage releases the assembly protein, and subsequently abolishes interaction with major capsid protein. Cleavages products are evicted from the capsid before or during DNA packaging.</text>
</comment>
<feature type="region of interest" description="Interaction with major capsid protein" evidence="9">
    <location>
        <begin position="680"/>
        <end position="700"/>
    </location>
</feature>
<comment type="subcellular location">
    <molecule>Assemblin</molecule>
    <subcellularLocation>
        <location evidence="9">Host nucleus</location>
    </subcellularLocation>
</comment>
<comment type="function">
    <text evidence="9">Assemblin: Protease that plays an essential role in virion assembly within the nucleus. Catalyzes the cleavage of the assembly protein after formation of the spherical procapsid. By that cleavage, the capsid matures and gains its icosahedral shape. The cleavage sites seem to include -Ala-Ser-, -Ala-Ala-, as well as Ala-Thr bonds. Assemblin and cleavages products are evicted from the capsid before or during DNA packaging.</text>
</comment>
<organism evidence="11 12">
    <name type="scientific">Murid herpesvirus 1</name>
    <name type="common">MuHV-1</name>
    <name type="synonym">Mouse cytomegalovirus</name>
    <dbReference type="NCBI Taxonomy" id="10366"/>
    <lineage>
        <taxon>Viruses</taxon>
        <taxon>Duplodnaviria</taxon>
        <taxon>Heunggongvirae</taxon>
        <taxon>Peploviricota</taxon>
        <taxon>Herviviricetes</taxon>
        <taxon>Herpesvirales</taxon>
        <taxon>Orthoherpesviridae</taxon>
        <taxon>Betaherpesvirinae</taxon>
        <taxon>Muromegalovirus</taxon>
        <taxon>Muromegalovirus muridbeta1</taxon>
    </lineage>
</organism>
<dbReference type="MINT" id="H2A2B1"/>
<feature type="active site" description="Charge relay system" evidence="9">
    <location>
        <position position="173"/>
    </location>
</feature>
<keyword evidence="6 9" id="KW-0720">Serine protease</keyword>
<dbReference type="HAMAP" id="MF_04008">
    <property type="entry name" value="HSV_SCAF"/>
    <property type="match status" value="1"/>
</dbReference>
<name>H2A2B1_MUHV1</name>
<accession>H2A2B1</accession>
<evidence type="ECO:0000256" key="6">
    <source>
        <dbReference type="ARBA" id="ARBA00022825"/>
    </source>
</evidence>
<proteinExistence type="inferred from homology"/>
<feature type="chain" id="PRO_5023516027" description="Assembly protein" evidence="9">
    <location>
        <begin position="272"/>
        <end position="700"/>
    </location>
</feature>
<dbReference type="InterPro" id="IPR001847">
    <property type="entry name" value="Peptidase_S21"/>
</dbReference>
<dbReference type="GO" id="GO:0019076">
    <property type="term" value="P:viral release from host cell"/>
    <property type="evidence" value="ECO:0007669"/>
    <property type="project" value="UniProtKB-UniRule"/>
</dbReference>
<comment type="subunit">
    <molecule>Assembly protein</molecule>
    <text evidence="9">Homomultimer. Interacts with major capsid protein.</text>
</comment>
<keyword evidence="4 9" id="KW-0645">Protease</keyword>
<dbReference type="GO" id="GO:0042802">
    <property type="term" value="F:identical protein binding"/>
    <property type="evidence" value="ECO:0007669"/>
    <property type="project" value="UniProtKB-UniRule"/>
</dbReference>
<keyword evidence="1 9" id="KW-0597">Phosphoprotein</keyword>
<organismHost>
    <name type="scientific">Mus musculus</name>
    <name type="common">Mouse</name>
    <dbReference type="NCBI Taxonomy" id="10090"/>
</organismHost>
<dbReference type="MEROPS" id="S21.002"/>
<feature type="region of interest" description="Disordered" evidence="10">
    <location>
        <begin position="369"/>
        <end position="568"/>
    </location>
</feature>
<feature type="chain" id="PRO_5023516029" description="Assemblin" evidence="9">
    <location>
        <begin position="1"/>
        <end position="271"/>
    </location>
</feature>
<evidence type="ECO:0000256" key="4">
    <source>
        <dbReference type="ARBA" id="ARBA00022670"/>
    </source>
</evidence>
<dbReference type="Pfam" id="PF00716">
    <property type="entry name" value="Peptidase_S21"/>
    <property type="match status" value="2"/>
</dbReference>
<evidence type="ECO:0000256" key="7">
    <source>
        <dbReference type="ARBA" id="ARBA00022950"/>
    </source>
</evidence>